<comment type="caution">
    <text evidence="3">The sequence shown here is derived from an EMBL/GenBank/DDBJ whole genome shotgun (WGS) entry which is preliminary data.</text>
</comment>
<proteinExistence type="predicted"/>
<feature type="compositionally biased region" description="Gly residues" evidence="2">
    <location>
        <begin position="238"/>
        <end position="248"/>
    </location>
</feature>
<evidence type="ECO:0000256" key="1">
    <source>
        <dbReference type="ARBA" id="ARBA00022679"/>
    </source>
</evidence>
<keyword evidence="4" id="KW-1185">Reference proteome</keyword>
<dbReference type="EMBL" id="JAHVAH010000001">
    <property type="protein sequence ID" value="MBW0144506.1"/>
    <property type="molecule type" value="Genomic_DNA"/>
</dbReference>
<name>A0ABS6V4T1_9SPHN</name>
<evidence type="ECO:0000256" key="2">
    <source>
        <dbReference type="SAM" id="MobiDB-lite"/>
    </source>
</evidence>
<sequence>MIDGSDEVDAFTRCLLDLPTPDHAGAMAYQSARVSADPWGDVARTYHRLLNEHFGSANSMLVDKTLLQSHLTGLLHAMPDAKIVWMRRTPEDVAWSCFKTLFVPSTPWSWQLEDIAHFMKLEDQMFRHWTTLFPDRIYSMHYEQLVRDPDNSITLVLKWLGLDDEEAVHHPEQARRYVKTASLVQVQQKIEARGRLPKPSINLSMTFVGITIARAAPRSSRSPVRRLRTSSVGHSACHGGGARGPASP</sequence>
<evidence type="ECO:0000313" key="4">
    <source>
        <dbReference type="Proteomes" id="UP000698028"/>
    </source>
</evidence>
<dbReference type="PANTHER" id="PTHR12788:SF10">
    <property type="entry name" value="PROTEIN-TYROSINE SULFOTRANSFERASE"/>
    <property type="match status" value="1"/>
</dbReference>
<dbReference type="Proteomes" id="UP000698028">
    <property type="component" value="Unassembled WGS sequence"/>
</dbReference>
<protein>
    <submittedName>
        <fullName evidence="3">Sulfotransferase</fullName>
    </submittedName>
</protein>
<dbReference type="PANTHER" id="PTHR12788">
    <property type="entry name" value="PROTEIN-TYROSINE SULFOTRANSFERASE 2"/>
    <property type="match status" value="1"/>
</dbReference>
<keyword evidence="1" id="KW-0808">Transferase</keyword>
<reference evidence="3 4" key="1">
    <citation type="submission" date="2021-07" db="EMBL/GenBank/DDBJ databases">
        <title>The draft genome sequence of Sphingomicrobium sp. B8.</title>
        <authorList>
            <person name="Mu L."/>
        </authorList>
    </citation>
    <scope>NUCLEOTIDE SEQUENCE [LARGE SCALE GENOMIC DNA]</scope>
    <source>
        <strain evidence="3 4">B8</strain>
    </source>
</reference>
<organism evidence="3 4">
    <name type="scientific">Sphingomicrobium clamense</name>
    <dbReference type="NCBI Taxonomy" id="2851013"/>
    <lineage>
        <taxon>Bacteria</taxon>
        <taxon>Pseudomonadati</taxon>
        <taxon>Pseudomonadota</taxon>
        <taxon>Alphaproteobacteria</taxon>
        <taxon>Sphingomonadales</taxon>
        <taxon>Sphingomonadaceae</taxon>
        <taxon>Sphingomicrobium</taxon>
    </lineage>
</organism>
<dbReference type="Pfam" id="PF13469">
    <property type="entry name" value="Sulfotransfer_3"/>
    <property type="match status" value="1"/>
</dbReference>
<evidence type="ECO:0000313" key="3">
    <source>
        <dbReference type="EMBL" id="MBW0144506.1"/>
    </source>
</evidence>
<accession>A0ABS6V4T1</accession>
<gene>
    <name evidence="3" type="ORF">KTQ36_04245</name>
</gene>
<feature type="region of interest" description="Disordered" evidence="2">
    <location>
        <begin position="219"/>
        <end position="248"/>
    </location>
</feature>
<dbReference type="InterPro" id="IPR026634">
    <property type="entry name" value="TPST-like"/>
</dbReference>